<evidence type="ECO:0000313" key="3">
    <source>
        <dbReference type="EMBL" id="KAK0506854.1"/>
    </source>
</evidence>
<feature type="region of interest" description="Disordered" evidence="1">
    <location>
        <begin position="114"/>
        <end position="144"/>
    </location>
</feature>
<organism evidence="3 4">
    <name type="scientific">Cladonia borealis</name>
    <dbReference type="NCBI Taxonomy" id="184061"/>
    <lineage>
        <taxon>Eukaryota</taxon>
        <taxon>Fungi</taxon>
        <taxon>Dikarya</taxon>
        <taxon>Ascomycota</taxon>
        <taxon>Pezizomycotina</taxon>
        <taxon>Lecanoromycetes</taxon>
        <taxon>OSLEUM clade</taxon>
        <taxon>Lecanoromycetidae</taxon>
        <taxon>Lecanorales</taxon>
        <taxon>Lecanorineae</taxon>
        <taxon>Cladoniaceae</taxon>
        <taxon>Cladonia</taxon>
    </lineage>
</organism>
<dbReference type="EMBL" id="JAFEKC020000027">
    <property type="protein sequence ID" value="KAK0506854.1"/>
    <property type="molecule type" value="Genomic_DNA"/>
</dbReference>
<proteinExistence type="predicted"/>
<sequence>MPASIHNTSEASKLFKEAPIPSPSLSSSTVSCDSIKTIEAWLENVERPEVTVIVKDLSKAGPDLAQEPEAKNTRKRKHSSSFSEETLSQSSIPKRLQHLPQLITADGMADNTMEAGQLPVTPKSSSVGIPSTPSTSKTRSKAGVDSSWAAGSLEMHGLKCDYQALGRYPNFRQRILEIISSERHSEMKLKSVERIEKISPVLEEENEATYMNNLLPLIIKKERIAGRKNDGSTSHSGEMSGDEDIVEVLNPEPGVVYRSRDWFDDGVYAVTDHDFRKDLLPHGYIDEQVAQMLKKDDNMLTPRPDRCYGLLRNWIPVPNGIQLSSEIRKYIEPCPNLSHPFFLIEGKSNKGDKFGMLLQARRGGASLVNAMRQLLTKIGEPLVTGSGVDDRNFVFSATMFPGLIDIWVHWAELENGQAIFHMNPIKSFATKDSDQIRQARKILNNIMTWGLDLKARRLNELHEKIYTWQRKETAKLVEELAEETRKKEAERQEKEKKKEMEKEKKQEKSESRKRLRSG</sequence>
<dbReference type="InterPro" id="IPR057684">
    <property type="entry name" value="DUF7924"/>
</dbReference>
<dbReference type="Pfam" id="PF25545">
    <property type="entry name" value="DUF7924"/>
    <property type="match status" value="1"/>
</dbReference>
<protein>
    <recommendedName>
        <fullName evidence="2">DUF7924 domain-containing protein</fullName>
    </recommendedName>
</protein>
<evidence type="ECO:0000256" key="1">
    <source>
        <dbReference type="SAM" id="MobiDB-lite"/>
    </source>
</evidence>
<accession>A0AA39QS36</accession>
<reference evidence="3" key="1">
    <citation type="submission" date="2023-03" db="EMBL/GenBank/DDBJ databases">
        <title>Complete genome of Cladonia borealis.</title>
        <authorList>
            <person name="Park H."/>
        </authorList>
    </citation>
    <scope>NUCLEOTIDE SEQUENCE</scope>
    <source>
        <strain evidence="3">ANT050790</strain>
    </source>
</reference>
<feature type="region of interest" description="Disordered" evidence="1">
    <location>
        <begin position="63"/>
        <end position="96"/>
    </location>
</feature>
<gene>
    <name evidence="3" type="ORF">JMJ35_010708</name>
</gene>
<comment type="caution">
    <text evidence="3">The sequence shown here is derived from an EMBL/GenBank/DDBJ whole genome shotgun (WGS) entry which is preliminary data.</text>
</comment>
<dbReference type="AlphaFoldDB" id="A0AA39QS36"/>
<keyword evidence="4" id="KW-1185">Reference proteome</keyword>
<feature type="compositionally biased region" description="Polar residues" evidence="1">
    <location>
        <begin position="1"/>
        <end position="11"/>
    </location>
</feature>
<evidence type="ECO:0000313" key="4">
    <source>
        <dbReference type="Proteomes" id="UP001166286"/>
    </source>
</evidence>
<feature type="region of interest" description="Disordered" evidence="1">
    <location>
        <begin position="480"/>
        <end position="518"/>
    </location>
</feature>
<feature type="domain" description="DUF7924" evidence="2">
    <location>
        <begin position="196"/>
        <end position="460"/>
    </location>
</feature>
<feature type="compositionally biased region" description="Basic and acidic residues" evidence="1">
    <location>
        <begin position="480"/>
        <end position="512"/>
    </location>
</feature>
<feature type="region of interest" description="Disordered" evidence="1">
    <location>
        <begin position="1"/>
        <end position="31"/>
    </location>
</feature>
<dbReference type="Proteomes" id="UP001166286">
    <property type="component" value="Unassembled WGS sequence"/>
</dbReference>
<feature type="compositionally biased region" description="Low complexity" evidence="1">
    <location>
        <begin position="80"/>
        <end position="91"/>
    </location>
</feature>
<name>A0AA39QS36_9LECA</name>
<evidence type="ECO:0000259" key="2">
    <source>
        <dbReference type="Pfam" id="PF25545"/>
    </source>
</evidence>